<keyword evidence="2" id="KW-0812">Transmembrane</keyword>
<feature type="compositionally biased region" description="Acidic residues" evidence="1">
    <location>
        <begin position="247"/>
        <end position="277"/>
    </location>
</feature>
<dbReference type="EMBL" id="DNZF01000060">
    <property type="protein sequence ID" value="HBK52873.1"/>
    <property type="molecule type" value="Genomic_DNA"/>
</dbReference>
<accession>A0A354YU31</accession>
<organism evidence="3 4">
    <name type="scientific">Syntrophomonas wolfei</name>
    <dbReference type="NCBI Taxonomy" id="863"/>
    <lineage>
        <taxon>Bacteria</taxon>
        <taxon>Bacillati</taxon>
        <taxon>Bacillota</taxon>
        <taxon>Clostridia</taxon>
        <taxon>Eubacteriales</taxon>
        <taxon>Syntrophomonadaceae</taxon>
        <taxon>Syntrophomonas</taxon>
    </lineage>
</organism>
<reference evidence="3 4" key="1">
    <citation type="journal article" date="2018" name="Nat. Biotechnol.">
        <title>A standardized bacterial taxonomy based on genome phylogeny substantially revises the tree of life.</title>
        <authorList>
            <person name="Parks D.H."/>
            <person name="Chuvochina M."/>
            <person name="Waite D.W."/>
            <person name="Rinke C."/>
            <person name="Skarshewski A."/>
            <person name="Chaumeil P.A."/>
            <person name="Hugenholtz P."/>
        </authorList>
    </citation>
    <scope>NUCLEOTIDE SEQUENCE [LARGE SCALE GENOMIC DNA]</scope>
    <source>
        <strain evidence="3">UBA10948</strain>
    </source>
</reference>
<proteinExistence type="predicted"/>
<sequence length="318" mass="35479">MREYIIYVLLIFLPIGSIMAYFLRREGLGKRNMAIILSLSLLIIITFPITVVRLGIFCSFLSYILLIVVITRYLLGNEGDFVPQSKGRLVTGPELEKFMETIETRLDSDLSGLRVEAFDNLEGDSIPAGLIEEVPEAVPILESTVTTEETREKELFAAELLEQDSGELAVKPAVSEEESEAETLQLAIDESRSPDAEIEVETTALEEKALDDAGSIEEEATEATLEEIDIMEELELEDTGREGIDLPAEELEEKNEEVEESLEAEEGAEEKEEKTEEEIEEIAEGIAVKLEPAEYDNDLSDDGAEKIIEKLDEDINIE</sequence>
<comment type="caution">
    <text evidence="3">The sequence shown here is derived from an EMBL/GenBank/DDBJ whole genome shotgun (WGS) entry which is preliminary data.</text>
</comment>
<protein>
    <submittedName>
        <fullName evidence="3">Uncharacterized protein</fullName>
    </submittedName>
</protein>
<evidence type="ECO:0000313" key="4">
    <source>
        <dbReference type="Proteomes" id="UP000263273"/>
    </source>
</evidence>
<gene>
    <name evidence="3" type="ORF">DDZ44_02900</name>
</gene>
<name>A0A354YU31_9FIRM</name>
<dbReference type="Proteomes" id="UP000263273">
    <property type="component" value="Unassembled WGS sequence"/>
</dbReference>
<feature type="transmembrane region" description="Helical" evidence="2">
    <location>
        <begin position="6"/>
        <end position="23"/>
    </location>
</feature>
<feature type="transmembrane region" description="Helical" evidence="2">
    <location>
        <begin position="35"/>
        <end position="54"/>
    </location>
</feature>
<evidence type="ECO:0000256" key="1">
    <source>
        <dbReference type="SAM" id="MobiDB-lite"/>
    </source>
</evidence>
<feature type="non-terminal residue" evidence="3">
    <location>
        <position position="318"/>
    </location>
</feature>
<keyword evidence="2" id="KW-1133">Transmembrane helix</keyword>
<evidence type="ECO:0000256" key="2">
    <source>
        <dbReference type="SAM" id="Phobius"/>
    </source>
</evidence>
<dbReference type="AlphaFoldDB" id="A0A354YU31"/>
<evidence type="ECO:0000313" key="3">
    <source>
        <dbReference type="EMBL" id="HBK52873.1"/>
    </source>
</evidence>
<feature type="region of interest" description="Disordered" evidence="1">
    <location>
        <begin position="239"/>
        <end position="277"/>
    </location>
</feature>
<keyword evidence="2" id="KW-0472">Membrane</keyword>